<evidence type="ECO:0000313" key="3">
    <source>
        <dbReference type="EMBL" id="KAJ6221158.1"/>
    </source>
</evidence>
<feature type="transmembrane region" description="Helical" evidence="1">
    <location>
        <begin position="212"/>
        <end position="232"/>
    </location>
</feature>
<protein>
    <recommendedName>
        <fullName evidence="2">LysM domain-containing protein</fullName>
    </recommendedName>
</protein>
<dbReference type="CDD" id="cd00118">
    <property type="entry name" value="LysM"/>
    <property type="match status" value="1"/>
</dbReference>
<gene>
    <name evidence="3" type="ORF">RDWZM_006970</name>
</gene>
<dbReference type="PANTHER" id="PTHR20932">
    <property type="entry name" value="LYSM AND PUTATIVE PEPTIDOGLYCAN-BINDING DOMAIN-CONTAINING PROTEIN"/>
    <property type="match status" value="1"/>
</dbReference>
<evidence type="ECO:0000313" key="4">
    <source>
        <dbReference type="Proteomes" id="UP001142055"/>
    </source>
</evidence>
<dbReference type="InterPro" id="IPR018392">
    <property type="entry name" value="LysM"/>
</dbReference>
<keyword evidence="4" id="KW-1185">Reference proteome</keyword>
<evidence type="ECO:0000259" key="2">
    <source>
        <dbReference type="PROSITE" id="PS51782"/>
    </source>
</evidence>
<proteinExistence type="predicted"/>
<dbReference type="PROSITE" id="PS51782">
    <property type="entry name" value="LYSM"/>
    <property type="match status" value="1"/>
</dbReference>
<dbReference type="OMA" id="HERYELK"/>
<dbReference type="Proteomes" id="UP001142055">
    <property type="component" value="Chromosome 2"/>
</dbReference>
<dbReference type="AlphaFoldDB" id="A0A9Q0M9I0"/>
<keyword evidence="1" id="KW-1133">Transmembrane helix</keyword>
<comment type="caution">
    <text evidence="3">The sequence shown here is derived from an EMBL/GenBank/DDBJ whole genome shotgun (WGS) entry which is preliminary data.</text>
</comment>
<feature type="domain" description="LysM" evidence="2">
    <location>
        <begin position="54"/>
        <end position="98"/>
    </location>
</feature>
<keyword evidence="1" id="KW-0472">Membrane</keyword>
<reference evidence="3" key="1">
    <citation type="submission" date="2022-12" db="EMBL/GenBank/DDBJ databases">
        <title>Genome assemblies of Blomia tropicalis.</title>
        <authorList>
            <person name="Cui Y."/>
        </authorList>
    </citation>
    <scope>NUCLEOTIDE SEQUENCE</scope>
    <source>
        <tissue evidence="3">Adult mites</tissue>
    </source>
</reference>
<dbReference type="InterPro" id="IPR036779">
    <property type="entry name" value="LysM_dom_sf"/>
</dbReference>
<dbReference type="PANTHER" id="PTHR20932:SF13">
    <property type="entry name" value="LD36653P"/>
    <property type="match status" value="1"/>
</dbReference>
<dbReference type="Gene3D" id="3.10.350.10">
    <property type="entry name" value="LysM domain"/>
    <property type="match status" value="1"/>
</dbReference>
<evidence type="ECO:0000256" key="1">
    <source>
        <dbReference type="SAM" id="Phobius"/>
    </source>
</evidence>
<dbReference type="InterPro" id="IPR045030">
    <property type="entry name" value="LYSM1-4"/>
</dbReference>
<accession>A0A9Q0M9I0</accession>
<keyword evidence="1" id="KW-0812">Transmembrane</keyword>
<sequence>MYHKLINEAEDHEIINHERYELKNRIKDRNNSSNSLQNDQKTCDRLMSDNVTYIHHQIQENETLQGIALRYGCSVSKLRFHNLLITDQEFYNLITIKIPVIKHSVLNETNATRFVDDLINIDKEEDQQDNTIPKTQIINIGISNYLNNINNDQDYNKFLNNLSDDFKAIQQSTLLKMESKPLITTDEGEEVTPVSSSQTNPALSCDDSDFHWGYLIVALIIICLLVPSYVLFNLEHPHSWQLSNWKDSFATNATAIIKNITNDYLYNSKTESVTIIKNNSRT</sequence>
<name>A0A9Q0M9I0_BLOTA</name>
<dbReference type="EMBL" id="JAPWDV010000002">
    <property type="protein sequence ID" value="KAJ6221158.1"/>
    <property type="molecule type" value="Genomic_DNA"/>
</dbReference>
<organism evidence="3 4">
    <name type="scientific">Blomia tropicalis</name>
    <name type="common">Mite</name>
    <dbReference type="NCBI Taxonomy" id="40697"/>
    <lineage>
        <taxon>Eukaryota</taxon>
        <taxon>Metazoa</taxon>
        <taxon>Ecdysozoa</taxon>
        <taxon>Arthropoda</taxon>
        <taxon>Chelicerata</taxon>
        <taxon>Arachnida</taxon>
        <taxon>Acari</taxon>
        <taxon>Acariformes</taxon>
        <taxon>Sarcoptiformes</taxon>
        <taxon>Astigmata</taxon>
        <taxon>Glycyphagoidea</taxon>
        <taxon>Echimyopodidae</taxon>
        <taxon>Blomia</taxon>
    </lineage>
</organism>